<evidence type="ECO:0000313" key="4">
    <source>
        <dbReference type="Proteomes" id="UP000269692"/>
    </source>
</evidence>
<keyword evidence="2" id="KW-0472">Membrane</keyword>
<accession>A0A3L6ZYN6</accession>
<feature type="transmembrane region" description="Helical" evidence="2">
    <location>
        <begin position="41"/>
        <end position="60"/>
    </location>
</feature>
<evidence type="ECO:0000256" key="2">
    <source>
        <dbReference type="SAM" id="Phobius"/>
    </source>
</evidence>
<keyword evidence="2" id="KW-1133">Transmembrane helix</keyword>
<evidence type="ECO:0000313" key="3">
    <source>
        <dbReference type="EMBL" id="RLP72262.1"/>
    </source>
</evidence>
<reference evidence="3 4" key="1">
    <citation type="submission" date="2018-10" db="EMBL/GenBank/DDBJ databases">
        <title>Xanthobacter tagetidis genome sequencing and assembly.</title>
        <authorList>
            <person name="Maclea K.S."/>
            <person name="Goen A.E."/>
            <person name="Fatima S.A."/>
        </authorList>
    </citation>
    <scope>NUCLEOTIDE SEQUENCE [LARGE SCALE GENOMIC DNA]</scope>
    <source>
        <strain evidence="3 4">ATCC 700314</strain>
    </source>
</reference>
<dbReference type="AlphaFoldDB" id="A0A3L6ZYN6"/>
<evidence type="ECO:0000256" key="1">
    <source>
        <dbReference type="SAM" id="MobiDB-lite"/>
    </source>
</evidence>
<dbReference type="RefSeq" id="WP_121625589.1">
    <property type="nucleotide sequence ID" value="NZ_JACIIW010000002.1"/>
</dbReference>
<proteinExistence type="predicted"/>
<feature type="compositionally biased region" description="Basic and acidic residues" evidence="1">
    <location>
        <begin position="89"/>
        <end position="98"/>
    </location>
</feature>
<sequence>MSALVALLSAKWVAALGLGWALPAAAAAVSLVATLLCGGDWWLALIVSAGAAGFVALWSALGLKPALAWLAGAAALAIHHLGVRKGADQQATRERANADRAVQQAERARADADRRNSDPERLRDDDGFRRD</sequence>
<gene>
    <name evidence="3" type="ORF">D9R14_21725</name>
</gene>
<comment type="caution">
    <text evidence="3">The sequence shown here is derived from an EMBL/GenBank/DDBJ whole genome shotgun (WGS) entry which is preliminary data.</text>
</comment>
<keyword evidence="2" id="KW-0812">Transmembrane</keyword>
<dbReference type="EMBL" id="RCTF01000027">
    <property type="protein sequence ID" value="RLP72262.1"/>
    <property type="molecule type" value="Genomic_DNA"/>
</dbReference>
<protein>
    <submittedName>
        <fullName evidence="3">Uncharacterized protein</fullName>
    </submittedName>
</protein>
<keyword evidence="4" id="KW-1185">Reference proteome</keyword>
<dbReference type="Proteomes" id="UP000269692">
    <property type="component" value="Unassembled WGS sequence"/>
</dbReference>
<feature type="region of interest" description="Disordered" evidence="1">
    <location>
        <begin position="89"/>
        <end position="131"/>
    </location>
</feature>
<organism evidence="3 4">
    <name type="scientific">Xanthobacter tagetidis</name>
    <dbReference type="NCBI Taxonomy" id="60216"/>
    <lineage>
        <taxon>Bacteria</taxon>
        <taxon>Pseudomonadati</taxon>
        <taxon>Pseudomonadota</taxon>
        <taxon>Alphaproteobacteria</taxon>
        <taxon>Hyphomicrobiales</taxon>
        <taxon>Xanthobacteraceae</taxon>
        <taxon>Xanthobacter</taxon>
    </lineage>
</organism>
<name>A0A3L6ZYN6_9HYPH</name>
<feature type="compositionally biased region" description="Basic and acidic residues" evidence="1">
    <location>
        <begin position="106"/>
        <end position="131"/>
    </location>
</feature>
<feature type="transmembrane region" description="Helical" evidence="2">
    <location>
        <begin position="66"/>
        <end position="83"/>
    </location>
</feature>
<feature type="transmembrane region" description="Helical" evidence="2">
    <location>
        <begin position="12"/>
        <end position="34"/>
    </location>
</feature>